<feature type="compositionally biased region" description="Basic and acidic residues" evidence="1">
    <location>
        <begin position="36"/>
        <end position="45"/>
    </location>
</feature>
<accession>A0ABV0T4X1</accession>
<evidence type="ECO:0000313" key="3">
    <source>
        <dbReference type="Proteomes" id="UP001482620"/>
    </source>
</evidence>
<reference evidence="2 3" key="1">
    <citation type="submission" date="2021-06" db="EMBL/GenBank/DDBJ databases">
        <authorList>
            <person name="Palmer J.M."/>
        </authorList>
    </citation>
    <scope>NUCLEOTIDE SEQUENCE [LARGE SCALE GENOMIC DNA]</scope>
    <source>
        <strain evidence="3">if_2019</strain>
        <tissue evidence="2">Muscle</tissue>
    </source>
</reference>
<proteinExistence type="predicted"/>
<comment type="caution">
    <text evidence="2">The sequence shown here is derived from an EMBL/GenBank/DDBJ whole genome shotgun (WGS) entry which is preliminary data.</text>
</comment>
<dbReference type="Proteomes" id="UP001482620">
    <property type="component" value="Unassembled WGS sequence"/>
</dbReference>
<sequence length="96" mass="10777">MCFWMNASPKERRKQARRNVCGEEDEEGNPLRKRSKMEEERKRPSSTDTPTDTCASMDPSCAPSTSEQCVTGTVQDIGSLIREVQNLLGPAENCRI</sequence>
<protein>
    <submittedName>
        <fullName evidence="2">Uncharacterized protein</fullName>
    </submittedName>
</protein>
<evidence type="ECO:0000256" key="1">
    <source>
        <dbReference type="SAM" id="MobiDB-lite"/>
    </source>
</evidence>
<gene>
    <name evidence="2" type="ORF">ILYODFUR_038748</name>
</gene>
<feature type="region of interest" description="Disordered" evidence="1">
    <location>
        <begin position="1"/>
        <end position="67"/>
    </location>
</feature>
<name>A0ABV0T4X1_9TELE</name>
<dbReference type="EMBL" id="JAHRIQ010021692">
    <property type="protein sequence ID" value="MEQ2227549.1"/>
    <property type="molecule type" value="Genomic_DNA"/>
</dbReference>
<keyword evidence="3" id="KW-1185">Reference proteome</keyword>
<organism evidence="2 3">
    <name type="scientific">Ilyodon furcidens</name>
    <name type="common">goldbreast splitfin</name>
    <dbReference type="NCBI Taxonomy" id="33524"/>
    <lineage>
        <taxon>Eukaryota</taxon>
        <taxon>Metazoa</taxon>
        <taxon>Chordata</taxon>
        <taxon>Craniata</taxon>
        <taxon>Vertebrata</taxon>
        <taxon>Euteleostomi</taxon>
        <taxon>Actinopterygii</taxon>
        <taxon>Neopterygii</taxon>
        <taxon>Teleostei</taxon>
        <taxon>Neoteleostei</taxon>
        <taxon>Acanthomorphata</taxon>
        <taxon>Ovalentaria</taxon>
        <taxon>Atherinomorphae</taxon>
        <taxon>Cyprinodontiformes</taxon>
        <taxon>Goodeidae</taxon>
        <taxon>Ilyodon</taxon>
    </lineage>
</organism>
<evidence type="ECO:0000313" key="2">
    <source>
        <dbReference type="EMBL" id="MEQ2227549.1"/>
    </source>
</evidence>